<comment type="caution">
    <text evidence="1">The sequence shown here is derived from an EMBL/GenBank/DDBJ whole genome shotgun (WGS) entry which is preliminary data.</text>
</comment>
<accession>A0A2P8A8R8</accession>
<dbReference type="AlphaFoldDB" id="A0A2P8A8R8"/>
<reference evidence="1 2" key="1">
    <citation type="submission" date="2017-05" db="EMBL/GenBank/DDBJ databases">
        <title>Draft genome sequence of Elsinoe australis.</title>
        <authorList>
            <person name="Cheng Q."/>
        </authorList>
    </citation>
    <scope>NUCLEOTIDE SEQUENCE [LARGE SCALE GENOMIC DNA]</scope>
    <source>
        <strain evidence="1 2">NL1</strain>
    </source>
</reference>
<evidence type="ECO:0000313" key="2">
    <source>
        <dbReference type="Proteomes" id="UP000243723"/>
    </source>
</evidence>
<protein>
    <submittedName>
        <fullName evidence="1">Uncharacterized protein</fullName>
    </submittedName>
</protein>
<gene>
    <name evidence="1" type="ORF">B9Z65_6478</name>
</gene>
<organism evidence="1 2">
    <name type="scientific">Elsinoe australis</name>
    <dbReference type="NCBI Taxonomy" id="40998"/>
    <lineage>
        <taxon>Eukaryota</taxon>
        <taxon>Fungi</taxon>
        <taxon>Dikarya</taxon>
        <taxon>Ascomycota</taxon>
        <taxon>Pezizomycotina</taxon>
        <taxon>Dothideomycetes</taxon>
        <taxon>Dothideomycetidae</taxon>
        <taxon>Myriangiales</taxon>
        <taxon>Elsinoaceae</taxon>
        <taxon>Elsinoe</taxon>
    </lineage>
</organism>
<sequence length="162" mass="18573">MPPIWTLTKQCWLLFYETIEYVYDNLDIEVSFRFLDDGLPDLGDGFWAGLDSQCNLRRATRLTIMLDVHLRITAYFRELIWAMDGGRFLARLQIVLVWPSACIVDSNEPQDRNIDCRDQMPNIDDPQSRNDMVTAQHLPESPETGTRGLEATLIHLAGAGRC</sequence>
<name>A0A2P8A8R8_9PEZI</name>
<dbReference type="EMBL" id="NHZQ01000060">
    <property type="protein sequence ID" value="PSK56854.1"/>
    <property type="molecule type" value="Genomic_DNA"/>
</dbReference>
<keyword evidence="2" id="KW-1185">Reference proteome</keyword>
<proteinExistence type="predicted"/>
<evidence type="ECO:0000313" key="1">
    <source>
        <dbReference type="EMBL" id="PSK56854.1"/>
    </source>
</evidence>
<dbReference type="Proteomes" id="UP000243723">
    <property type="component" value="Unassembled WGS sequence"/>
</dbReference>